<evidence type="ECO:0000259" key="7">
    <source>
        <dbReference type="Pfam" id="PF06271"/>
    </source>
</evidence>
<sequence>MYPPGQPYPQYPGYPAQAPYPYPSQGGYPWPVAHDGYPYGAYQGYYGYVPYTGPELAGYGRRAVSYLVDLVITVVLGTLCVTAWVAVMTQVEAAYSGEPPVWTILLMLLVYPLSFAVVFLYRWLPHAGSGKTLGKRLAGIRLVKETTGQSVGKGASAGRELIYFAVAYMTCIGIFIDLLWPLWDDKNQTLHDKAISGIVIRD</sequence>
<name>A0A7W7RDE6_9ACTN</name>
<gene>
    <name evidence="8" type="ORF">F4561_000585</name>
</gene>
<evidence type="ECO:0000313" key="9">
    <source>
        <dbReference type="Proteomes" id="UP000523007"/>
    </source>
</evidence>
<keyword evidence="5 6" id="KW-0472">Membrane</keyword>
<feature type="transmembrane region" description="Helical" evidence="6">
    <location>
        <begin position="161"/>
        <end position="183"/>
    </location>
</feature>
<feature type="transmembrane region" description="Helical" evidence="6">
    <location>
        <begin position="101"/>
        <end position="121"/>
    </location>
</feature>
<evidence type="ECO:0000256" key="5">
    <source>
        <dbReference type="ARBA" id="ARBA00023136"/>
    </source>
</evidence>
<dbReference type="RefSeq" id="WP_184574488.1">
    <property type="nucleotide sequence ID" value="NZ_JACHJT010000001.1"/>
</dbReference>
<dbReference type="InterPro" id="IPR010432">
    <property type="entry name" value="RDD"/>
</dbReference>
<organism evidence="8 9">
    <name type="scientific">Lipingzhangella halophila</name>
    <dbReference type="NCBI Taxonomy" id="1783352"/>
    <lineage>
        <taxon>Bacteria</taxon>
        <taxon>Bacillati</taxon>
        <taxon>Actinomycetota</taxon>
        <taxon>Actinomycetes</taxon>
        <taxon>Streptosporangiales</taxon>
        <taxon>Nocardiopsidaceae</taxon>
        <taxon>Lipingzhangella</taxon>
    </lineage>
</organism>
<dbReference type="Pfam" id="PF06271">
    <property type="entry name" value="RDD"/>
    <property type="match status" value="1"/>
</dbReference>
<evidence type="ECO:0000313" key="8">
    <source>
        <dbReference type="EMBL" id="MBB4929765.1"/>
    </source>
</evidence>
<keyword evidence="9" id="KW-1185">Reference proteome</keyword>
<evidence type="ECO:0000256" key="1">
    <source>
        <dbReference type="ARBA" id="ARBA00004651"/>
    </source>
</evidence>
<dbReference type="PANTHER" id="PTHR36115">
    <property type="entry name" value="PROLINE-RICH ANTIGEN HOMOLOG-RELATED"/>
    <property type="match status" value="1"/>
</dbReference>
<dbReference type="AlphaFoldDB" id="A0A7W7RDE6"/>
<proteinExistence type="predicted"/>
<protein>
    <submittedName>
        <fullName evidence="8">Putative RDD family membrane protein YckC</fullName>
    </submittedName>
</protein>
<dbReference type="Proteomes" id="UP000523007">
    <property type="component" value="Unassembled WGS sequence"/>
</dbReference>
<evidence type="ECO:0000256" key="6">
    <source>
        <dbReference type="SAM" id="Phobius"/>
    </source>
</evidence>
<evidence type="ECO:0000256" key="2">
    <source>
        <dbReference type="ARBA" id="ARBA00022475"/>
    </source>
</evidence>
<comment type="subcellular location">
    <subcellularLocation>
        <location evidence="1">Cell membrane</location>
        <topology evidence="1">Multi-pass membrane protein</topology>
    </subcellularLocation>
</comment>
<dbReference type="GO" id="GO:0005886">
    <property type="term" value="C:plasma membrane"/>
    <property type="evidence" value="ECO:0007669"/>
    <property type="project" value="UniProtKB-SubCell"/>
</dbReference>
<evidence type="ECO:0000256" key="3">
    <source>
        <dbReference type="ARBA" id="ARBA00022692"/>
    </source>
</evidence>
<dbReference type="InterPro" id="IPR051791">
    <property type="entry name" value="Pra-immunoreactive"/>
</dbReference>
<keyword evidence="3 6" id="KW-0812">Transmembrane</keyword>
<dbReference type="EMBL" id="JACHJT010000001">
    <property type="protein sequence ID" value="MBB4929765.1"/>
    <property type="molecule type" value="Genomic_DNA"/>
</dbReference>
<evidence type="ECO:0000256" key="4">
    <source>
        <dbReference type="ARBA" id="ARBA00022989"/>
    </source>
</evidence>
<reference evidence="8 9" key="1">
    <citation type="submission" date="2020-08" db="EMBL/GenBank/DDBJ databases">
        <title>Sequencing the genomes of 1000 actinobacteria strains.</title>
        <authorList>
            <person name="Klenk H.-P."/>
        </authorList>
    </citation>
    <scope>NUCLEOTIDE SEQUENCE [LARGE SCALE GENOMIC DNA]</scope>
    <source>
        <strain evidence="8 9">DSM 102030</strain>
    </source>
</reference>
<feature type="transmembrane region" description="Helical" evidence="6">
    <location>
        <begin position="66"/>
        <end position="89"/>
    </location>
</feature>
<keyword evidence="2" id="KW-1003">Cell membrane</keyword>
<feature type="domain" description="RDD" evidence="7">
    <location>
        <begin position="57"/>
        <end position="194"/>
    </location>
</feature>
<accession>A0A7W7RDE6</accession>
<comment type="caution">
    <text evidence="8">The sequence shown here is derived from an EMBL/GenBank/DDBJ whole genome shotgun (WGS) entry which is preliminary data.</text>
</comment>
<keyword evidence="4 6" id="KW-1133">Transmembrane helix</keyword>